<dbReference type="PRINTS" id="PR00625">
    <property type="entry name" value="JDOMAIN"/>
</dbReference>
<dbReference type="SUPFAM" id="SSF57667">
    <property type="entry name" value="beta-beta-alpha zinc fingers"/>
    <property type="match status" value="1"/>
</dbReference>
<dbReference type="PROSITE" id="PS00636">
    <property type="entry name" value="DNAJ_1"/>
    <property type="match status" value="1"/>
</dbReference>
<accession>A0A6P8X459</accession>
<feature type="compositionally biased region" description="Basic residues" evidence="5">
    <location>
        <begin position="397"/>
        <end position="409"/>
    </location>
</feature>
<keyword evidence="1" id="KW-0479">Metal-binding</keyword>
<evidence type="ECO:0000259" key="6">
    <source>
        <dbReference type="PROSITE" id="PS50076"/>
    </source>
</evidence>
<dbReference type="PROSITE" id="PS50076">
    <property type="entry name" value="DNAJ_2"/>
    <property type="match status" value="1"/>
</dbReference>
<feature type="compositionally biased region" description="Basic and acidic residues" evidence="5">
    <location>
        <begin position="466"/>
        <end position="480"/>
    </location>
</feature>
<dbReference type="AlphaFoldDB" id="A0A6P8X459"/>
<feature type="region of interest" description="Disordered" evidence="5">
    <location>
        <begin position="326"/>
        <end position="505"/>
    </location>
</feature>
<dbReference type="PANTHER" id="PTHR44029:SF1">
    <property type="entry name" value="DNAJ HOMOLOG SUBFAMILY C MEMBER 21"/>
    <property type="match status" value="1"/>
</dbReference>
<dbReference type="GO" id="GO:0005737">
    <property type="term" value="C:cytoplasm"/>
    <property type="evidence" value="ECO:0007669"/>
    <property type="project" value="TreeGrafter"/>
</dbReference>
<dbReference type="Pfam" id="PF00226">
    <property type="entry name" value="DnaJ"/>
    <property type="match status" value="1"/>
</dbReference>
<dbReference type="InterPro" id="IPR022755">
    <property type="entry name" value="Znf_C2H2_jaz"/>
</dbReference>
<dbReference type="InterPro" id="IPR013087">
    <property type="entry name" value="Znf_C2H2_type"/>
</dbReference>
<dbReference type="InterPro" id="IPR018253">
    <property type="entry name" value="DnaJ_domain_CS"/>
</dbReference>
<dbReference type="GO" id="GO:0003676">
    <property type="term" value="F:nucleic acid binding"/>
    <property type="evidence" value="ECO:0007669"/>
    <property type="project" value="InterPro"/>
</dbReference>
<evidence type="ECO:0000256" key="1">
    <source>
        <dbReference type="ARBA" id="ARBA00022723"/>
    </source>
</evidence>
<feature type="region of interest" description="Disordered" evidence="5">
    <location>
        <begin position="535"/>
        <end position="556"/>
    </location>
</feature>
<dbReference type="InterPro" id="IPR036869">
    <property type="entry name" value="J_dom_sf"/>
</dbReference>
<dbReference type="SUPFAM" id="SSF46565">
    <property type="entry name" value="Chaperone J-domain"/>
    <property type="match status" value="1"/>
</dbReference>
<evidence type="ECO:0000256" key="4">
    <source>
        <dbReference type="ARBA" id="ARBA00074367"/>
    </source>
</evidence>
<evidence type="ECO:0000256" key="3">
    <source>
        <dbReference type="ARBA" id="ARBA00022833"/>
    </source>
</evidence>
<dbReference type="Gene3D" id="1.10.287.110">
    <property type="entry name" value="DnaJ domain"/>
    <property type="match status" value="1"/>
</dbReference>
<evidence type="ECO:0000256" key="2">
    <source>
        <dbReference type="ARBA" id="ARBA00022771"/>
    </source>
</evidence>
<dbReference type="Pfam" id="PF21884">
    <property type="entry name" value="ZUO1-like_ZHD"/>
    <property type="match status" value="1"/>
</dbReference>
<sequence>MRCYYEELGLARDSNESDIKTAYRKLALRWHPDKNPDCLAEAKERFQLIQQAYEVLSDAQERAWYDNHRDQILRGKNSEYSENSLDVFQYFTSSCYKGFGNDDQSFYSVYRDVFNNIASEDLEFMDSDDELGAPQFGNADSSYEDVVGPFYAYWMSYSTKKTYEWLCPYDVREIKERFILRKVEKEMKKIVQAARKERNEEVRNLVSFVRKRDRRLQAYRRVLEERAEANRLKQEEQRKQHLRERQEQLAAVRANKVANDGYEEQLRQLEQQYGSDSDIYTDEEEEDEEDDADHQEEDDEEDAELDELEYVDDLYCVACNKSFKNAGARSNHEESKKHRENVERLRQEMESEEQEFNEHNESLNATEETLAELKLNGSHETADSELEEELIEQQQSKRNKKNKKSKKTAPKAVAVHSDDDEEVEAPPADFNPAASNSDDAEDDDWSRGKKATKKTRAKNKTTNGKQKVEAEAKPAVEAKSKIAATLPTKNSRDKDDGDDEDAPTTVQHTCVTCKLVFDSKNKLFAHLKKTNHGVYIPKSKPEVEGKPPGKGKGRRK</sequence>
<organism evidence="7 8">
    <name type="scientific">Drosophila albomicans</name>
    <name type="common">Fruit fly</name>
    <dbReference type="NCBI Taxonomy" id="7291"/>
    <lineage>
        <taxon>Eukaryota</taxon>
        <taxon>Metazoa</taxon>
        <taxon>Ecdysozoa</taxon>
        <taxon>Arthropoda</taxon>
        <taxon>Hexapoda</taxon>
        <taxon>Insecta</taxon>
        <taxon>Pterygota</taxon>
        <taxon>Neoptera</taxon>
        <taxon>Endopterygota</taxon>
        <taxon>Diptera</taxon>
        <taxon>Brachycera</taxon>
        <taxon>Muscomorpha</taxon>
        <taxon>Ephydroidea</taxon>
        <taxon>Drosophilidae</taxon>
        <taxon>Drosophila</taxon>
    </lineage>
</organism>
<evidence type="ECO:0000313" key="7">
    <source>
        <dbReference type="Proteomes" id="UP000515160"/>
    </source>
</evidence>
<feature type="domain" description="J" evidence="6">
    <location>
        <begin position="3"/>
        <end position="69"/>
    </location>
</feature>
<keyword evidence="7" id="KW-1185">Reference proteome</keyword>
<feature type="compositionally biased region" description="Basic residues" evidence="5">
    <location>
        <begin position="448"/>
        <end position="459"/>
    </location>
</feature>
<dbReference type="SMART" id="SM00451">
    <property type="entry name" value="ZnF_U1"/>
    <property type="match status" value="2"/>
</dbReference>
<dbReference type="PROSITE" id="PS00028">
    <property type="entry name" value="ZINC_FINGER_C2H2_1"/>
    <property type="match status" value="2"/>
</dbReference>
<feature type="compositionally biased region" description="Acidic residues" evidence="5">
    <location>
        <begin position="279"/>
        <end position="304"/>
    </location>
</feature>
<evidence type="ECO:0000256" key="5">
    <source>
        <dbReference type="SAM" id="MobiDB-lite"/>
    </source>
</evidence>
<dbReference type="InterPro" id="IPR036236">
    <property type="entry name" value="Znf_C2H2_sf"/>
</dbReference>
<dbReference type="InterPro" id="IPR001623">
    <property type="entry name" value="DnaJ_domain"/>
</dbReference>
<dbReference type="InterPro" id="IPR054076">
    <property type="entry name" value="ZUO1-like_ZHD"/>
</dbReference>
<name>A0A6P8X459_DROAB</name>
<dbReference type="Pfam" id="PF12171">
    <property type="entry name" value="zf-C2H2_jaz"/>
    <property type="match status" value="1"/>
</dbReference>
<dbReference type="CDD" id="cd06257">
    <property type="entry name" value="DnaJ"/>
    <property type="match status" value="1"/>
</dbReference>
<protein>
    <recommendedName>
        <fullName evidence="4">DnaJ homolog subfamily C member 21</fullName>
    </recommendedName>
</protein>
<dbReference type="OrthoDB" id="552049at2759"/>
<dbReference type="InterPro" id="IPR051964">
    <property type="entry name" value="Chaperone_stress_response"/>
</dbReference>
<gene>
    <name evidence="8" type="primary">LOC117570432</name>
</gene>
<feature type="region of interest" description="Disordered" evidence="5">
    <location>
        <begin position="271"/>
        <end position="304"/>
    </location>
</feature>
<reference evidence="8" key="1">
    <citation type="submission" date="2025-08" db="UniProtKB">
        <authorList>
            <consortium name="RefSeq"/>
        </authorList>
    </citation>
    <scope>IDENTIFICATION</scope>
    <source>
        <strain evidence="8">15112-1751.03</strain>
        <tissue evidence="8">Whole Adult</tissue>
    </source>
</reference>
<feature type="compositionally biased region" description="Low complexity" evidence="5">
    <location>
        <begin position="425"/>
        <end position="437"/>
    </location>
</feature>
<keyword evidence="3" id="KW-0862">Zinc</keyword>
<dbReference type="SMART" id="SM00271">
    <property type="entry name" value="DnaJ"/>
    <property type="match status" value="1"/>
</dbReference>
<dbReference type="SMART" id="SM00355">
    <property type="entry name" value="ZnF_C2H2"/>
    <property type="match status" value="2"/>
</dbReference>
<dbReference type="PANTHER" id="PTHR44029">
    <property type="entry name" value="DNAJ HOMOLOG SUBFAMILY C MEMBER 21"/>
    <property type="match status" value="1"/>
</dbReference>
<proteinExistence type="predicted"/>
<feature type="compositionally biased region" description="Basic and acidic residues" evidence="5">
    <location>
        <begin position="330"/>
        <end position="349"/>
    </location>
</feature>
<dbReference type="RefSeq" id="XP_034107979.1">
    <property type="nucleotide sequence ID" value="XM_034252088.2"/>
</dbReference>
<keyword evidence="2" id="KW-0863">Zinc-finger</keyword>
<evidence type="ECO:0000313" key="8">
    <source>
        <dbReference type="RefSeq" id="XP_034107979.1"/>
    </source>
</evidence>
<dbReference type="InterPro" id="IPR003604">
    <property type="entry name" value="Matrin/U1-like-C_Znf_C2H2"/>
</dbReference>
<dbReference type="GeneID" id="117570432"/>
<dbReference type="FunFam" id="1.10.287.110:FF:000046">
    <property type="entry name" value="dnaJ homolog subfamily C member 21"/>
    <property type="match status" value="1"/>
</dbReference>
<dbReference type="GO" id="GO:0008270">
    <property type="term" value="F:zinc ion binding"/>
    <property type="evidence" value="ECO:0007669"/>
    <property type="project" value="UniProtKB-KW"/>
</dbReference>
<dbReference type="Gene3D" id="3.30.160.60">
    <property type="entry name" value="Classic Zinc Finger"/>
    <property type="match status" value="1"/>
</dbReference>
<dbReference type="Proteomes" id="UP000515160">
    <property type="component" value="Chromosome 3"/>
</dbReference>